<evidence type="ECO:0000313" key="1">
    <source>
        <dbReference type="EMBL" id="ORY38250.1"/>
    </source>
</evidence>
<sequence>MGQIGVVNLKEHNITIKDGNECSFYIDRDKKRYVGAFKVSDEVGAVRVSTFDDPEEEDQSYPPDAAHGMVPNAGIGLQTGLEDVGTLLVLLRNLPDPKDSATVLELYSKVRVPRGVAAATFARENRERGMATSVFGGNVNHFMFRMAMSAVNAGVITLYSVFDPETEVAKVLEETKTKTQVHVIE</sequence>
<comment type="caution">
    <text evidence="1">The sequence shown here is derived from an EMBL/GenBank/DDBJ whole genome shotgun (WGS) entry which is preliminary data.</text>
</comment>
<dbReference type="AlphaFoldDB" id="A0A1Y2BU06"/>
<evidence type="ECO:0000313" key="2">
    <source>
        <dbReference type="Proteomes" id="UP000193642"/>
    </source>
</evidence>
<reference evidence="1 2" key="1">
    <citation type="submission" date="2016-07" db="EMBL/GenBank/DDBJ databases">
        <title>Pervasive Adenine N6-methylation of Active Genes in Fungi.</title>
        <authorList>
            <consortium name="DOE Joint Genome Institute"/>
            <person name="Mondo S.J."/>
            <person name="Dannebaum R.O."/>
            <person name="Kuo R.C."/>
            <person name="Labutti K."/>
            <person name="Haridas S."/>
            <person name="Kuo A."/>
            <person name="Salamov A."/>
            <person name="Ahrendt S.R."/>
            <person name="Lipzen A."/>
            <person name="Sullivan W."/>
            <person name="Andreopoulos W.B."/>
            <person name="Clum A."/>
            <person name="Lindquist E."/>
            <person name="Daum C."/>
            <person name="Ramamoorthy G.K."/>
            <person name="Gryganskyi A."/>
            <person name="Culley D."/>
            <person name="Magnuson J.K."/>
            <person name="James T.Y."/>
            <person name="O'Malley M.A."/>
            <person name="Stajich J.E."/>
            <person name="Spatafora J.W."/>
            <person name="Visel A."/>
            <person name="Grigoriev I.V."/>
        </authorList>
    </citation>
    <scope>NUCLEOTIDE SEQUENCE [LARGE SCALE GENOMIC DNA]</scope>
    <source>
        <strain evidence="1 2">JEL800</strain>
    </source>
</reference>
<dbReference type="SUPFAM" id="SSF51905">
    <property type="entry name" value="FAD/NAD(P)-binding domain"/>
    <property type="match status" value="1"/>
</dbReference>
<accession>A0A1Y2BU06</accession>
<dbReference type="EMBL" id="MCGO01000045">
    <property type="protein sequence ID" value="ORY38250.1"/>
    <property type="molecule type" value="Genomic_DNA"/>
</dbReference>
<dbReference type="OrthoDB" id="2102672at2759"/>
<proteinExistence type="predicted"/>
<dbReference type="Proteomes" id="UP000193642">
    <property type="component" value="Unassembled WGS sequence"/>
</dbReference>
<organism evidence="1 2">
    <name type="scientific">Rhizoclosmatium globosum</name>
    <dbReference type="NCBI Taxonomy" id="329046"/>
    <lineage>
        <taxon>Eukaryota</taxon>
        <taxon>Fungi</taxon>
        <taxon>Fungi incertae sedis</taxon>
        <taxon>Chytridiomycota</taxon>
        <taxon>Chytridiomycota incertae sedis</taxon>
        <taxon>Chytridiomycetes</taxon>
        <taxon>Chytridiales</taxon>
        <taxon>Chytriomycetaceae</taxon>
        <taxon>Rhizoclosmatium</taxon>
    </lineage>
</organism>
<name>A0A1Y2BU06_9FUNG</name>
<gene>
    <name evidence="1" type="ORF">BCR33DRAFT_435430</name>
</gene>
<protein>
    <submittedName>
        <fullName evidence="1">Uncharacterized protein</fullName>
    </submittedName>
</protein>
<dbReference type="Gene3D" id="3.50.50.60">
    <property type="entry name" value="FAD/NAD(P)-binding domain"/>
    <property type="match status" value="1"/>
</dbReference>
<keyword evidence="2" id="KW-1185">Reference proteome</keyword>
<dbReference type="InterPro" id="IPR036188">
    <property type="entry name" value="FAD/NAD-bd_sf"/>
</dbReference>